<proteinExistence type="predicted"/>
<dbReference type="Proteomes" id="UP000552644">
    <property type="component" value="Unassembled WGS sequence"/>
</dbReference>
<evidence type="ECO:0000313" key="2">
    <source>
        <dbReference type="Proteomes" id="UP000552644"/>
    </source>
</evidence>
<gene>
    <name evidence="1" type="ORF">FHS44_002795</name>
</gene>
<protein>
    <submittedName>
        <fullName evidence="1">Uncharacterized protein</fullName>
    </submittedName>
</protein>
<name>A0A7W7QLC0_9ACTN</name>
<reference evidence="1 2" key="1">
    <citation type="submission" date="2020-08" db="EMBL/GenBank/DDBJ databases">
        <title>Genomic Encyclopedia of Type Strains, Phase III (KMG-III): the genomes of soil and plant-associated and newly described type strains.</title>
        <authorList>
            <person name="Whitman W."/>
        </authorList>
    </citation>
    <scope>NUCLEOTIDE SEQUENCE [LARGE SCALE GENOMIC DNA]</scope>
    <source>
        <strain evidence="1 2">CECT 8840</strain>
    </source>
</reference>
<dbReference type="EMBL" id="JACHJP010000002">
    <property type="protein sequence ID" value="MBB4915710.1"/>
    <property type="molecule type" value="Genomic_DNA"/>
</dbReference>
<dbReference type="AlphaFoldDB" id="A0A7W7QLC0"/>
<keyword evidence="2" id="KW-1185">Reference proteome</keyword>
<sequence>MSHLKVVIVGYDMTAIAKARAVRHIPAHEEAP</sequence>
<organism evidence="1 2">
    <name type="scientific">Streptosporangium saharense</name>
    <dbReference type="NCBI Taxonomy" id="1706840"/>
    <lineage>
        <taxon>Bacteria</taxon>
        <taxon>Bacillati</taxon>
        <taxon>Actinomycetota</taxon>
        <taxon>Actinomycetes</taxon>
        <taxon>Streptosporangiales</taxon>
        <taxon>Streptosporangiaceae</taxon>
        <taxon>Streptosporangium</taxon>
    </lineage>
</organism>
<comment type="caution">
    <text evidence="1">The sequence shown here is derived from an EMBL/GenBank/DDBJ whole genome shotgun (WGS) entry which is preliminary data.</text>
</comment>
<accession>A0A7W7QLC0</accession>
<evidence type="ECO:0000313" key="1">
    <source>
        <dbReference type="EMBL" id="MBB4915710.1"/>
    </source>
</evidence>